<dbReference type="WBParaSite" id="HDID_0000212701-mRNA-1">
    <property type="protein sequence ID" value="HDID_0000212701-mRNA-1"/>
    <property type="gene ID" value="HDID_0000212701"/>
</dbReference>
<accession>A0A0R3SC59</accession>
<protein>
    <submittedName>
        <fullName evidence="1">Ovule protein</fullName>
    </submittedName>
</protein>
<sequence length="93" mass="10255">LRTSISFASHNCGDDVGDWSLPSIGSFKSSIWGRRYNGGISEQISCSTCRRKNDARTQGSVSSSHTYVTKSGVQGCRSLNFLLIRFLLYICLV</sequence>
<evidence type="ECO:0000313" key="1">
    <source>
        <dbReference type="WBParaSite" id="HDID_0000212701-mRNA-1"/>
    </source>
</evidence>
<dbReference type="AlphaFoldDB" id="A0A0R3SC59"/>
<reference evidence="1" key="1">
    <citation type="submission" date="2017-02" db="UniProtKB">
        <authorList>
            <consortium name="WormBaseParasite"/>
        </authorList>
    </citation>
    <scope>IDENTIFICATION</scope>
</reference>
<proteinExistence type="predicted"/>
<name>A0A0R3SC59_HYMDI</name>
<organism evidence="1">
    <name type="scientific">Hymenolepis diminuta</name>
    <name type="common">Rat tapeworm</name>
    <dbReference type="NCBI Taxonomy" id="6216"/>
    <lineage>
        <taxon>Eukaryota</taxon>
        <taxon>Metazoa</taxon>
        <taxon>Spiralia</taxon>
        <taxon>Lophotrochozoa</taxon>
        <taxon>Platyhelminthes</taxon>
        <taxon>Cestoda</taxon>
        <taxon>Eucestoda</taxon>
        <taxon>Cyclophyllidea</taxon>
        <taxon>Hymenolepididae</taxon>
        <taxon>Hymenolepis</taxon>
    </lineage>
</organism>